<proteinExistence type="predicted"/>
<keyword evidence="1" id="KW-1133">Transmembrane helix</keyword>
<feature type="transmembrane region" description="Helical" evidence="1">
    <location>
        <begin position="12"/>
        <end position="42"/>
    </location>
</feature>
<dbReference type="Proteomes" id="UP001515683">
    <property type="component" value="Unassembled WGS sequence"/>
</dbReference>
<comment type="caution">
    <text evidence="2">The sequence shown here is derived from an EMBL/GenBank/DDBJ whole genome shotgun (WGS) entry which is preliminary data.</text>
</comment>
<dbReference type="RefSeq" id="WP_167017777.1">
    <property type="nucleotide sequence ID" value="NZ_VWXF01000011.1"/>
</dbReference>
<gene>
    <name evidence="2" type="ORF">F3J40_20930</name>
</gene>
<organism evidence="2 3">
    <name type="scientific">Candidatus Pantoea multigeneris</name>
    <dbReference type="NCBI Taxonomy" id="2608357"/>
    <lineage>
        <taxon>Bacteria</taxon>
        <taxon>Pseudomonadati</taxon>
        <taxon>Pseudomonadota</taxon>
        <taxon>Gammaproteobacteria</taxon>
        <taxon>Enterobacterales</taxon>
        <taxon>Erwiniaceae</taxon>
        <taxon>Pantoea</taxon>
    </lineage>
</organism>
<keyword evidence="3" id="KW-1185">Reference proteome</keyword>
<reference evidence="2 3" key="1">
    <citation type="journal article" date="2019" name="bioRxiv">
        <title>Bacteria contribute to plant secondary compound degradation in a generalist herbivore system.</title>
        <authorList>
            <person name="Francoeur C.B."/>
            <person name="Khadempour L."/>
            <person name="Moreira-Soto R.D."/>
            <person name="Gotting K."/>
            <person name="Book A.J."/>
            <person name="Pinto-Tomas A.A."/>
            <person name="Keefover-Ring K."/>
            <person name="Currie C.R."/>
        </authorList>
    </citation>
    <scope>NUCLEOTIDE SEQUENCE [LARGE SCALE GENOMIC DNA]</scope>
    <source>
        <strain evidence="2">Acro-835</strain>
    </source>
</reference>
<feature type="transmembrane region" description="Helical" evidence="1">
    <location>
        <begin position="94"/>
        <end position="118"/>
    </location>
</feature>
<keyword evidence="1" id="KW-0472">Membrane</keyword>
<evidence type="ECO:0000256" key="1">
    <source>
        <dbReference type="SAM" id="Phobius"/>
    </source>
</evidence>
<evidence type="ECO:0000313" key="2">
    <source>
        <dbReference type="EMBL" id="NIF24036.1"/>
    </source>
</evidence>
<sequence>MSKELCSLLLVSFYNLVFLFALPGVLNPVVFITGLVLCYSLPRIFSSRFKGDENESRGGRVKWIYTVLTIAITGMVIFLTFFDDYDGGVDVSGLLSLQTAAKCMACLGLIAIIGLKVMNYVESKQRN</sequence>
<protein>
    <submittedName>
        <fullName evidence="2">Uncharacterized protein</fullName>
    </submittedName>
</protein>
<dbReference type="EMBL" id="VWXF01000011">
    <property type="protein sequence ID" value="NIF24036.1"/>
    <property type="molecule type" value="Genomic_DNA"/>
</dbReference>
<feature type="transmembrane region" description="Helical" evidence="1">
    <location>
        <begin position="63"/>
        <end position="82"/>
    </location>
</feature>
<evidence type="ECO:0000313" key="3">
    <source>
        <dbReference type="Proteomes" id="UP001515683"/>
    </source>
</evidence>
<name>A0ABX0RF95_9GAMM</name>
<accession>A0ABX0RF95</accession>
<keyword evidence="1" id="KW-0812">Transmembrane</keyword>